<name>A0A2P2QAH5_RHIMU</name>
<proteinExistence type="predicted"/>
<dbReference type="EMBL" id="GGEC01083516">
    <property type="protein sequence ID" value="MBX64000.1"/>
    <property type="molecule type" value="Transcribed_RNA"/>
</dbReference>
<evidence type="ECO:0000313" key="1">
    <source>
        <dbReference type="EMBL" id="MBX64000.1"/>
    </source>
</evidence>
<accession>A0A2P2QAH5</accession>
<protein>
    <submittedName>
        <fullName evidence="1">Uncharacterized protein LOC107484176 isoform X1</fullName>
    </submittedName>
</protein>
<dbReference type="AlphaFoldDB" id="A0A2P2QAH5"/>
<reference evidence="1" key="1">
    <citation type="submission" date="2018-02" db="EMBL/GenBank/DDBJ databases">
        <title>Rhizophora mucronata_Transcriptome.</title>
        <authorList>
            <person name="Meera S.P."/>
            <person name="Sreeshan A."/>
            <person name="Augustine A."/>
        </authorList>
    </citation>
    <scope>NUCLEOTIDE SEQUENCE</scope>
    <source>
        <tissue evidence="1">Leaf</tissue>
    </source>
</reference>
<organism evidence="1">
    <name type="scientific">Rhizophora mucronata</name>
    <name type="common">Asiatic mangrove</name>
    <dbReference type="NCBI Taxonomy" id="61149"/>
    <lineage>
        <taxon>Eukaryota</taxon>
        <taxon>Viridiplantae</taxon>
        <taxon>Streptophyta</taxon>
        <taxon>Embryophyta</taxon>
        <taxon>Tracheophyta</taxon>
        <taxon>Spermatophyta</taxon>
        <taxon>Magnoliopsida</taxon>
        <taxon>eudicotyledons</taxon>
        <taxon>Gunneridae</taxon>
        <taxon>Pentapetalae</taxon>
        <taxon>rosids</taxon>
        <taxon>fabids</taxon>
        <taxon>Malpighiales</taxon>
        <taxon>Rhizophoraceae</taxon>
        <taxon>Rhizophora</taxon>
    </lineage>
</organism>
<sequence length="59" mass="6761">MKHSLLLVNQHVSFVDNQILVSKYLYLSSSPQGFGLMHQNQLNPNHSHHQLHCDNSPLI</sequence>